<accession>A0A2H1C8R7</accession>
<dbReference type="Proteomes" id="UP000230066">
    <property type="component" value="Unassembled WGS sequence"/>
</dbReference>
<dbReference type="InterPro" id="IPR042452">
    <property type="entry name" value="ZPR1_Znf1/2"/>
</dbReference>
<dbReference type="Pfam" id="PF03367">
    <property type="entry name" value="Zn_ribbon_ZPR1"/>
    <property type="match status" value="2"/>
</dbReference>
<feature type="region of interest" description="Disordered" evidence="5">
    <location>
        <begin position="413"/>
        <end position="443"/>
    </location>
</feature>
<evidence type="ECO:0000313" key="7">
    <source>
        <dbReference type="EMBL" id="THD23320.1"/>
    </source>
</evidence>
<dbReference type="InterPro" id="IPR004457">
    <property type="entry name" value="Znf_ZPR1"/>
</dbReference>
<dbReference type="Gene3D" id="2.60.120.1040">
    <property type="entry name" value="ZPR1, A/B domain"/>
    <property type="match status" value="2"/>
</dbReference>
<evidence type="ECO:0000259" key="6">
    <source>
        <dbReference type="SMART" id="SM00709"/>
    </source>
</evidence>
<dbReference type="SMART" id="SM00709">
    <property type="entry name" value="Zpr1"/>
    <property type="match status" value="2"/>
</dbReference>
<comment type="caution">
    <text evidence="7">The sequence shown here is derived from an EMBL/GenBank/DDBJ whole genome shotgun (WGS) entry which is preliminary data.</text>
</comment>
<feature type="domain" description="Zinc finger ZPR1-type" evidence="6">
    <location>
        <begin position="21"/>
        <end position="177"/>
    </location>
</feature>
<evidence type="ECO:0000313" key="8">
    <source>
        <dbReference type="Proteomes" id="UP000230066"/>
    </source>
</evidence>
<dbReference type="Pfam" id="PF22794">
    <property type="entry name" value="jr-ZPR1"/>
    <property type="match status" value="2"/>
</dbReference>
<gene>
    <name evidence="7" type="ORF">D915_005837</name>
</gene>
<dbReference type="AlphaFoldDB" id="A0A2H1C8R7"/>
<keyword evidence="8" id="KW-1185">Reference proteome</keyword>
<name>A0A2H1C8R7_FASHE</name>
<evidence type="ECO:0000256" key="1">
    <source>
        <dbReference type="ARBA" id="ARBA00008354"/>
    </source>
</evidence>
<organism evidence="7 8">
    <name type="scientific">Fasciola hepatica</name>
    <name type="common">Liver fluke</name>
    <dbReference type="NCBI Taxonomy" id="6192"/>
    <lineage>
        <taxon>Eukaryota</taxon>
        <taxon>Metazoa</taxon>
        <taxon>Spiralia</taxon>
        <taxon>Lophotrochozoa</taxon>
        <taxon>Platyhelminthes</taxon>
        <taxon>Trematoda</taxon>
        <taxon>Digenea</taxon>
        <taxon>Plagiorchiida</taxon>
        <taxon>Echinostomata</taxon>
        <taxon>Echinostomatoidea</taxon>
        <taxon>Fasciolidae</taxon>
        <taxon>Fasciola</taxon>
    </lineage>
</organism>
<dbReference type="GO" id="GO:0008270">
    <property type="term" value="F:zinc ion binding"/>
    <property type="evidence" value="ECO:0007669"/>
    <property type="project" value="UniProtKB-KW"/>
</dbReference>
<feature type="compositionally biased region" description="Basic and acidic residues" evidence="5">
    <location>
        <begin position="421"/>
        <end position="435"/>
    </location>
</feature>
<evidence type="ECO:0000256" key="5">
    <source>
        <dbReference type="SAM" id="MobiDB-lite"/>
    </source>
</evidence>
<dbReference type="GO" id="GO:0005634">
    <property type="term" value="C:nucleus"/>
    <property type="evidence" value="ECO:0007669"/>
    <property type="project" value="TreeGrafter"/>
</dbReference>
<comment type="similarity">
    <text evidence="1">Belongs to the ZPR1 family.</text>
</comment>
<dbReference type="PANTHER" id="PTHR10876">
    <property type="entry name" value="ZINC FINGER PROTEIN ZPR1"/>
    <property type="match status" value="1"/>
</dbReference>
<dbReference type="InterPro" id="IPR056180">
    <property type="entry name" value="ZPR1_jr_dom"/>
</dbReference>
<reference evidence="7" key="1">
    <citation type="submission" date="2019-03" db="EMBL/GenBank/DDBJ databases">
        <title>Improved annotation for the trematode Fasciola hepatica.</title>
        <authorList>
            <person name="Choi Y.-J."/>
            <person name="Martin J."/>
            <person name="Mitreva M."/>
        </authorList>
    </citation>
    <scope>NUCLEOTIDE SEQUENCE [LARGE SCALE GENOMIC DNA]</scope>
</reference>
<dbReference type="FunFam" id="2.20.25.420:FF:000003">
    <property type="entry name" value="zinc finger protein ZPR1"/>
    <property type="match status" value="1"/>
</dbReference>
<protein>
    <submittedName>
        <fullName evidence="7">Zinc finger protein ZPR1</fullName>
    </submittedName>
</protein>
<dbReference type="InterPro" id="IPR042451">
    <property type="entry name" value="ZPR1_A/B_dom"/>
</dbReference>
<dbReference type="InterPro" id="IPR040141">
    <property type="entry name" value="ZPR1"/>
</dbReference>
<proteinExistence type="inferred from homology"/>
<dbReference type="FunFam" id="2.20.25.420:FF:000001">
    <property type="entry name" value="Zinc finger protein ZPR1"/>
    <property type="match status" value="1"/>
</dbReference>
<dbReference type="NCBIfam" id="TIGR00310">
    <property type="entry name" value="ZPR1_znf"/>
    <property type="match status" value="2"/>
</dbReference>
<sequence length="443" mass="48810">MSKPFTELHADADPEVAEVESPCFNCYKTGITRLLLVRIAFFKEVVVSSFQCDHCGFENRSLEPAARVQDYGLRITLDVKASKDLNRRIVRPAHSSIKIPDLEASFPTSDGDLSTVEGVILKIVENIELLQPERKSSQPELASKLETFICKLKNLLSMQNSFTLVLDDPSGNGCIEGLVENDPQLTIETYRRTSEQNAALGLAAEDAIAECEELSEEDQPGEIVGKDEVLSFKVHCPNCNAPSETNMKLVDIPHFKQVVIMATVCSVCGHRDSEVKSGGGVSPKGRLYRLKITHPSDLSRDVLVSETAAVRLRELDLESMGGTLGGRFTTLEGLFVAIKDQLLALNPFVTGDSCTEEEKRGKILTTIENLQKVAEGKYLNILFELRDPAGNSYLQNLYAPEPDPEMEVVDYERTDEENDELGLKDMNVDGVKETEAAGGHTNS</sequence>
<keyword evidence="3" id="KW-0863">Zinc-finger</keyword>
<dbReference type="EMBL" id="JXXN02002210">
    <property type="protein sequence ID" value="THD23320.1"/>
    <property type="molecule type" value="Genomic_DNA"/>
</dbReference>
<evidence type="ECO:0000256" key="4">
    <source>
        <dbReference type="ARBA" id="ARBA00022833"/>
    </source>
</evidence>
<keyword evidence="4" id="KW-0862">Zinc</keyword>
<dbReference type="Gene3D" id="2.20.25.420">
    <property type="entry name" value="ZPR1, zinc finger domain"/>
    <property type="match status" value="2"/>
</dbReference>
<evidence type="ECO:0000256" key="3">
    <source>
        <dbReference type="ARBA" id="ARBA00022771"/>
    </source>
</evidence>
<evidence type="ECO:0000256" key="2">
    <source>
        <dbReference type="ARBA" id="ARBA00022723"/>
    </source>
</evidence>
<keyword evidence="2" id="KW-0479">Metal-binding</keyword>
<feature type="domain" description="Zinc finger ZPR1-type" evidence="6">
    <location>
        <begin position="234"/>
        <end position="396"/>
    </location>
</feature>
<dbReference type="PANTHER" id="PTHR10876:SF0">
    <property type="entry name" value="ZINC FINGER PROTEIN ZPR1"/>
    <property type="match status" value="1"/>
</dbReference>